<dbReference type="InterPro" id="IPR011990">
    <property type="entry name" value="TPR-like_helical_dom_sf"/>
</dbReference>
<dbReference type="EMBL" id="JAMBED010000033">
    <property type="protein sequence ID" value="MCL1552426.1"/>
    <property type="molecule type" value="Genomic_DNA"/>
</dbReference>
<dbReference type="Gene3D" id="1.25.40.10">
    <property type="entry name" value="Tetratricopeptide repeat domain"/>
    <property type="match status" value="1"/>
</dbReference>
<gene>
    <name evidence="1" type="ORF">M3O51_14225</name>
</gene>
<dbReference type="PANTHER" id="PTHR47691:SF3">
    <property type="entry name" value="HTH-TYPE TRANSCRIPTIONAL REGULATOR RV0890C-RELATED"/>
    <property type="match status" value="1"/>
</dbReference>
<evidence type="ECO:0008006" key="3">
    <source>
        <dbReference type="Google" id="ProtNLM"/>
    </source>
</evidence>
<sequence length="974" mass="107871">MGTPSPGPEALLPLSKDWLIAAEAALHLGITPELLFFYTSRSFQKRPGDSRQLPTHEVEGSTRFLVSDLEAFDRYLMEPWAEAGEARRDFPQKVLAYLHAESGGCCMRCGSGVAVQTAHIDPWADSRCNHHHNLLRICSACHNEHDAHHSLPTEELRGLKASGIDRLRGNLRSRLKLRHHFPSPSPDPVFVGRAEELERIRDSLRTDRYLLVHGPGGIGKTQLVLRALQATDTERPVLWVEAERYDGIEAMRAALEVSLRSAQQGGGGSLESALDKLQACLVIDGLEQIQAREIDAVDDWITQLQTQLIETQIIITSQVDLAQTRVDSYVRLAGIEVEAGEQILSHYLRPGTPTDASSWQELVAFADGHPLTLRLEAMLINHFGSSAIALDQIRRRGADLLEVQKRSSQNRRTSLRACLSLAYDALSEDERKLLYLIANAPGGLFSRMLEDSQEWVGDGRSAIAGAWRWGLIEGTNRGEPRERVRMLSPIASYAVARWSKERPDEAKSITMELAKSFAVMAAVISTHSEQNGGLPNMVGRFEEELPNLLRVLDLAEKQPYDPRLGLMASGICAELMRYFFVIHLGHVGSQVMLRGARIALRDKRLRSASNLLTMTVGLAHRSQERIDIAAAMALMEEIGHRSDDPETLGNVALCRAITGSLRDDNDVVHEQALSAIEHFNGALSFASKSSDEIADLEDIQNDLSSSYGLLGGALLARREFATAANAYRRSLELVRGQGIAVNAGQLHHQIGNCEAYLGNLSDAAVHYTEAAKQFHAIGMRGYLGNALSEFGHLLLEFAAESDWPSMPNNEIIEAGIDDVAGAIKGCFARYPFELSACSSALRNLFGMIILISFSNKEKNLAFPTSLRTELLPWAEESVYAIDEVWWDELRSDAVHTLKALLNLEEAIAQFERDARDAKTAPIKFYRLAAACNSLGVIGGHPQRGHQWLIAYLWRRWGLPSDILKEYAMQLGESF</sequence>
<proteinExistence type="predicted"/>
<comment type="caution">
    <text evidence="1">The sequence shown here is derived from an EMBL/GenBank/DDBJ whole genome shotgun (WGS) entry which is preliminary data.</text>
</comment>
<accession>A0ABT0LSV6</accession>
<dbReference type="InterPro" id="IPR003615">
    <property type="entry name" value="HNH_nuc"/>
</dbReference>
<organism evidence="1 2">
    <name type="scientific">Xanthomonas nasturtii</name>
    <dbReference type="NCBI Taxonomy" id="1843581"/>
    <lineage>
        <taxon>Bacteria</taxon>
        <taxon>Pseudomonadati</taxon>
        <taxon>Pseudomonadota</taxon>
        <taxon>Gammaproteobacteria</taxon>
        <taxon>Lysobacterales</taxon>
        <taxon>Lysobacteraceae</taxon>
        <taxon>Xanthomonas</taxon>
    </lineage>
</organism>
<dbReference type="SUPFAM" id="SSF52540">
    <property type="entry name" value="P-loop containing nucleoside triphosphate hydrolases"/>
    <property type="match status" value="1"/>
</dbReference>
<dbReference type="SMART" id="SM00028">
    <property type="entry name" value="TPR"/>
    <property type="match status" value="2"/>
</dbReference>
<dbReference type="SUPFAM" id="SSF48452">
    <property type="entry name" value="TPR-like"/>
    <property type="match status" value="1"/>
</dbReference>
<dbReference type="InterPro" id="IPR019734">
    <property type="entry name" value="TPR_rpt"/>
</dbReference>
<dbReference type="Proteomes" id="UP001167357">
    <property type="component" value="Unassembled WGS sequence"/>
</dbReference>
<keyword evidence="2" id="KW-1185">Reference proteome</keyword>
<dbReference type="PANTHER" id="PTHR47691">
    <property type="entry name" value="REGULATOR-RELATED"/>
    <property type="match status" value="1"/>
</dbReference>
<evidence type="ECO:0000313" key="2">
    <source>
        <dbReference type="Proteomes" id="UP001167357"/>
    </source>
</evidence>
<dbReference type="Gene3D" id="3.40.50.300">
    <property type="entry name" value="P-loop containing nucleotide triphosphate hydrolases"/>
    <property type="match status" value="1"/>
</dbReference>
<name>A0ABT0LSV6_9XANT</name>
<protein>
    <recommendedName>
        <fullName evidence="3">HNH nuclease domain-containing protein</fullName>
    </recommendedName>
</protein>
<dbReference type="InterPro" id="IPR027417">
    <property type="entry name" value="P-loop_NTPase"/>
</dbReference>
<dbReference type="CDD" id="cd00085">
    <property type="entry name" value="HNHc"/>
    <property type="match status" value="1"/>
</dbReference>
<evidence type="ECO:0000313" key="1">
    <source>
        <dbReference type="EMBL" id="MCL1552426.1"/>
    </source>
</evidence>
<dbReference type="RefSeq" id="WP_249048088.1">
    <property type="nucleotide sequence ID" value="NZ_JAMBEC010000014.1"/>
</dbReference>
<reference evidence="1" key="1">
    <citation type="submission" date="2022-04" db="EMBL/GenBank/DDBJ databases">
        <title>Genomic comparison of 19 strains of Xanthomonas nasturtii, a newly emerging watercress pathogen.</title>
        <authorList>
            <person name="Harrison J."/>
            <person name="Greer S."/>
            <person name="Hussain R."/>
            <person name="Lascelles D."/>
            <person name="Roberts M."/>
            <person name="Carter B."/>
            <person name="Bryning A."/>
            <person name="Carroll S."/>
            <person name="Aspin A."/>
            <person name="Cruz L."/>
            <person name="Cruz J."/>
            <person name="Grant M."/>
            <person name="Vicente J."/>
            <person name="Studholme D.J."/>
        </authorList>
    </citation>
    <scope>NUCLEOTIDE SEQUENCE</scope>
    <source>
        <strain evidence="1">10016B</strain>
    </source>
</reference>